<keyword evidence="1" id="KW-0378">Hydrolase</keyword>
<dbReference type="EMBL" id="UGPP01000001">
    <property type="protein sequence ID" value="STY72142.1"/>
    <property type="molecule type" value="Genomic_DNA"/>
</dbReference>
<reference evidence="1 2" key="1">
    <citation type="submission" date="2018-06" db="EMBL/GenBank/DDBJ databases">
        <authorList>
            <consortium name="Pathogen Informatics"/>
            <person name="Doyle S."/>
        </authorList>
    </citation>
    <scope>NUCLEOTIDE SEQUENCE [LARGE SCALE GENOMIC DNA]</scope>
    <source>
        <strain evidence="1 2">NCTC10571</strain>
    </source>
</reference>
<accession>A0A378NUT1</accession>
<dbReference type="InterPro" id="IPR036412">
    <property type="entry name" value="HAD-like_sf"/>
</dbReference>
<dbReference type="InterPro" id="IPR041492">
    <property type="entry name" value="HAD_2"/>
</dbReference>
<dbReference type="SFLD" id="SFLDS00003">
    <property type="entry name" value="Haloacid_Dehalogenase"/>
    <property type="match status" value="1"/>
</dbReference>
<dbReference type="GO" id="GO:0006281">
    <property type="term" value="P:DNA repair"/>
    <property type="evidence" value="ECO:0007669"/>
    <property type="project" value="TreeGrafter"/>
</dbReference>
<dbReference type="Pfam" id="PF13419">
    <property type="entry name" value="HAD_2"/>
    <property type="match status" value="1"/>
</dbReference>
<name>A0A378NUT1_9FIRM</name>
<evidence type="ECO:0000313" key="2">
    <source>
        <dbReference type="Proteomes" id="UP000255234"/>
    </source>
</evidence>
<dbReference type="GO" id="GO:0005829">
    <property type="term" value="C:cytosol"/>
    <property type="evidence" value="ECO:0007669"/>
    <property type="project" value="TreeGrafter"/>
</dbReference>
<evidence type="ECO:0000313" key="1">
    <source>
        <dbReference type="EMBL" id="STY72142.1"/>
    </source>
</evidence>
<organism evidence="1 2">
    <name type="scientific">Megamonas hypermegale</name>
    <dbReference type="NCBI Taxonomy" id="158847"/>
    <lineage>
        <taxon>Bacteria</taxon>
        <taxon>Bacillati</taxon>
        <taxon>Bacillota</taxon>
        <taxon>Negativicutes</taxon>
        <taxon>Selenomonadales</taxon>
        <taxon>Selenomonadaceae</taxon>
        <taxon>Megamonas</taxon>
    </lineage>
</organism>
<dbReference type="Proteomes" id="UP000255234">
    <property type="component" value="Unassembled WGS sequence"/>
</dbReference>
<dbReference type="RefSeq" id="WP_115152211.1">
    <property type="nucleotide sequence ID" value="NZ_UGPP01000001.1"/>
</dbReference>
<dbReference type="PANTHER" id="PTHR43434">
    <property type="entry name" value="PHOSPHOGLYCOLATE PHOSPHATASE"/>
    <property type="match status" value="1"/>
</dbReference>
<dbReference type="EC" id="3.6.1.1" evidence="1"/>
<sequence>MSYKVYLFDFDYTLANSEVGIVKCFELLMEQEGYPLRPKDEIKRTIGLPMSEALSILTGEVDEAKIQELKDKYTVFADLYMTENTYLYDDTKMVLKTLKERGAKIAIISSKTRRRIMQTLTRDKIDDLVEFIIGSEDKYAYKPAPDGILEAVKRLNVDKKYVIYIGDNIVDAQAAQNAQVDFAGVLTGNNIKADFAKFPHVKIMNCLQELI</sequence>
<proteinExistence type="predicted"/>
<dbReference type="InterPro" id="IPR023214">
    <property type="entry name" value="HAD_sf"/>
</dbReference>
<dbReference type="AlphaFoldDB" id="A0A378NUT1"/>
<dbReference type="SFLD" id="SFLDG01135">
    <property type="entry name" value="C1.5.6:_HAD__Beta-PGM__Phospha"/>
    <property type="match status" value="1"/>
</dbReference>
<dbReference type="Gene3D" id="1.10.150.240">
    <property type="entry name" value="Putative phosphatase, domain 2"/>
    <property type="match status" value="1"/>
</dbReference>
<dbReference type="SFLD" id="SFLDG01129">
    <property type="entry name" value="C1.5:_HAD__Beta-PGM__Phosphata"/>
    <property type="match status" value="1"/>
</dbReference>
<dbReference type="GO" id="GO:0004427">
    <property type="term" value="F:inorganic diphosphate phosphatase activity"/>
    <property type="evidence" value="ECO:0007669"/>
    <property type="project" value="UniProtKB-EC"/>
</dbReference>
<gene>
    <name evidence="1" type="primary">ppaX</name>
    <name evidence="1" type="ORF">NCTC10571_02333</name>
</gene>
<dbReference type="NCBIfam" id="TIGR01549">
    <property type="entry name" value="HAD-SF-IA-v1"/>
    <property type="match status" value="1"/>
</dbReference>
<dbReference type="GO" id="GO:0008967">
    <property type="term" value="F:phosphoglycolate phosphatase activity"/>
    <property type="evidence" value="ECO:0007669"/>
    <property type="project" value="TreeGrafter"/>
</dbReference>
<dbReference type="InterPro" id="IPR023198">
    <property type="entry name" value="PGP-like_dom2"/>
</dbReference>
<protein>
    <submittedName>
        <fullName evidence="1">Pyrophosphatase ppaX</fullName>
        <ecNumber evidence="1">3.6.1.1</ecNumber>
    </submittedName>
</protein>
<dbReference type="PANTHER" id="PTHR43434:SF1">
    <property type="entry name" value="PHOSPHOGLYCOLATE PHOSPHATASE"/>
    <property type="match status" value="1"/>
</dbReference>
<dbReference type="InterPro" id="IPR050155">
    <property type="entry name" value="HAD-like_hydrolase_sf"/>
</dbReference>
<dbReference type="SUPFAM" id="SSF56784">
    <property type="entry name" value="HAD-like"/>
    <property type="match status" value="1"/>
</dbReference>
<dbReference type="Gene3D" id="3.40.50.1000">
    <property type="entry name" value="HAD superfamily/HAD-like"/>
    <property type="match status" value="1"/>
</dbReference>
<dbReference type="InterPro" id="IPR006439">
    <property type="entry name" value="HAD-SF_hydro_IA"/>
</dbReference>